<reference evidence="2 3" key="1">
    <citation type="journal article" date="2014" name="Genome Announc.">
        <title>Complete Genome Sequence of Cronobacter sakazakii Strain CMCC 45402.</title>
        <authorList>
            <person name="Zhao Z."/>
            <person name="Wang L."/>
            <person name="Wang B."/>
            <person name="Liang H."/>
            <person name="Ye Q."/>
            <person name="Zeng M."/>
        </authorList>
    </citation>
    <scope>NUCLEOTIDE SEQUENCE [LARGE SCALE GENOMIC DNA]</scope>
    <source>
        <strain evidence="3">45402</strain>
    </source>
</reference>
<evidence type="ECO:0000313" key="2">
    <source>
        <dbReference type="EMBL" id="AHB70614.1"/>
    </source>
</evidence>
<dbReference type="AlphaFoldDB" id="V5U1E2"/>
<evidence type="ECO:0000313" key="3">
    <source>
        <dbReference type="Proteomes" id="UP000018545"/>
    </source>
</evidence>
<keyword evidence="1" id="KW-0472">Membrane</keyword>
<keyword evidence="1" id="KW-0812">Transmembrane</keyword>
<dbReference type="KEGG" id="csi:P262_03157"/>
<feature type="transmembrane region" description="Helical" evidence="1">
    <location>
        <begin position="26"/>
        <end position="47"/>
    </location>
</feature>
<evidence type="ECO:0000256" key="1">
    <source>
        <dbReference type="SAM" id="Phobius"/>
    </source>
</evidence>
<dbReference type="NCBIfam" id="NF033411">
    <property type="entry name" value="small_mem_YnhF"/>
    <property type="match status" value="1"/>
</dbReference>
<keyword evidence="1" id="KW-1133">Transmembrane helix</keyword>
<protein>
    <submittedName>
        <fullName evidence="2">Membrane protein</fullName>
    </submittedName>
</protein>
<dbReference type="HOGENOM" id="CLU_216275_0_0_6"/>
<name>V5U1E2_9ENTR</name>
<sequence>MFMQKCPLPDFYGVFKENTMSTDLKFSLVTTIVVLGLIVAGAFTAILH</sequence>
<proteinExistence type="predicted"/>
<dbReference type="EMBL" id="CP006731">
    <property type="protein sequence ID" value="AHB70614.1"/>
    <property type="molecule type" value="Genomic_DNA"/>
</dbReference>
<organism evidence="2 3">
    <name type="scientific">Cronobacter malonaticus</name>
    <dbReference type="NCBI Taxonomy" id="413503"/>
    <lineage>
        <taxon>Bacteria</taxon>
        <taxon>Pseudomonadati</taxon>
        <taxon>Pseudomonadota</taxon>
        <taxon>Gammaproteobacteria</taxon>
        <taxon>Enterobacterales</taxon>
        <taxon>Enterobacteriaceae</taxon>
        <taxon>Cronobacter</taxon>
    </lineage>
</organism>
<dbReference type="PATRIC" id="fig|1401659.3.peg.2226"/>
<gene>
    <name evidence="2" type="ORF">P262_03157</name>
</gene>
<accession>V5U1E2</accession>
<dbReference type="InterPro" id="IPR047743">
    <property type="entry name" value="YnhF-like"/>
</dbReference>
<dbReference type="Proteomes" id="UP000018545">
    <property type="component" value="Chromosome"/>
</dbReference>